<organism evidence="1 2">
    <name type="scientific">Belliella marina</name>
    <dbReference type="NCBI Taxonomy" id="1644146"/>
    <lineage>
        <taxon>Bacteria</taxon>
        <taxon>Pseudomonadati</taxon>
        <taxon>Bacteroidota</taxon>
        <taxon>Cytophagia</taxon>
        <taxon>Cytophagales</taxon>
        <taxon>Cyclobacteriaceae</taxon>
        <taxon>Belliella</taxon>
    </lineage>
</organism>
<sequence length="48" mass="5465">MPTDLQEEMAKNLNATKIETVYSGHLPMMSKPIELTKIIKDFIESLKS</sequence>
<keyword evidence="1" id="KW-0378">Hydrolase</keyword>
<proteinExistence type="predicted"/>
<dbReference type="Proteomes" id="UP001597361">
    <property type="component" value="Unassembled WGS sequence"/>
</dbReference>
<protein>
    <submittedName>
        <fullName evidence="1">Alpha/beta fold hydrolase</fullName>
    </submittedName>
</protein>
<dbReference type="InterPro" id="IPR029058">
    <property type="entry name" value="AB_hydrolase_fold"/>
</dbReference>
<evidence type="ECO:0000313" key="1">
    <source>
        <dbReference type="EMBL" id="MFD2036398.1"/>
    </source>
</evidence>
<comment type="caution">
    <text evidence="1">The sequence shown here is derived from an EMBL/GenBank/DDBJ whole genome shotgun (WGS) entry which is preliminary data.</text>
</comment>
<dbReference type="GO" id="GO:0016787">
    <property type="term" value="F:hydrolase activity"/>
    <property type="evidence" value="ECO:0007669"/>
    <property type="project" value="UniProtKB-KW"/>
</dbReference>
<name>A0ABW4VQQ7_9BACT</name>
<dbReference type="RefSeq" id="WP_376887429.1">
    <property type="nucleotide sequence ID" value="NZ_JBHUHR010000043.1"/>
</dbReference>
<accession>A0ABW4VQQ7</accession>
<reference evidence="2" key="1">
    <citation type="journal article" date="2019" name="Int. J. Syst. Evol. Microbiol.">
        <title>The Global Catalogue of Microorganisms (GCM) 10K type strain sequencing project: providing services to taxonomists for standard genome sequencing and annotation.</title>
        <authorList>
            <consortium name="The Broad Institute Genomics Platform"/>
            <consortium name="The Broad Institute Genome Sequencing Center for Infectious Disease"/>
            <person name="Wu L."/>
            <person name="Ma J."/>
        </authorList>
    </citation>
    <scope>NUCLEOTIDE SEQUENCE [LARGE SCALE GENOMIC DNA]</scope>
    <source>
        <strain evidence="2">CGMCC 1.15180</strain>
    </source>
</reference>
<dbReference type="Gene3D" id="3.40.50.1820">
    <property type="entry name" value="alpha/beta hydrolase"/>
    <property type="match status" value="1"/>
</dbReference>
<keyword evidence="2" id="KW-1185">Reference proteome</keyword>
<dbReference type="EMBL" id="JBHUHR010000043">
    <property type="protein sequence ID" value="MFD2036398.1"/>
    <property type="molecule type" value="Genomic_DNA"/>
</dbReference>
<gene>
    <name evidence="1" type="ORF">ACFSKL_16455</name>
</gene>
<evidence type="ECO:0000313" key="2">
    <source>
        <dbReference type="Proteomes" id="UP001597361"/>
    </source>
</evidence>